<dbReference type="EMBL" id="JBAMMX010000011">
    <property type="protein sequence ID" value="KAK6930884.1"/>
    <property type="molecule type" value="Genomic_DNA"/>
</dbReference>
<dbReference type="InterPro" id="IPR005294">
    <property type="entry name" value="ATP_synth_F1_asu"/>
</dbReference>
<dbReference type="PANTHER" id="PTHR48082">
    <property type="entry name" value="ATP SYNTHASE SUBUNIT ALPHA, MITOCHONDRIAL"/>
    <property type="match status" value="1"/>
</dbReference>
<dbReference type="PANTHER" id="PTHR48082:SF2">
    <property type="entry name" value="ATP SYNTHASE SUBUNIT ALPHA, MITOCHONDRIAL"/>
    <property type="match status" value="1"/>
</dbReference>
<reference evidence="2 3" key="1">
    <citation type="submission" date="2023-12" db="EMBL/GenBank/DDBJ databases">
        <title>A high-quality genome assembly for Dillenia turbinata (Dilleniales).</title>
        <authorList>
            <person name="Chanderbali A."/>
        </authorList>
    </citation>
    <scope>NUCLEOTIDE SEQUENCE [LARGE SCALE GENOMIC DNA]</scope>
    <source>
        <strain evidence="2">LSX21</strain>
        <tissue evidence="2">Leaf</tissue>
    </source>
</reference>
<evidence type="ECO:0000259" key="1">
    <source>
        <dbReference type="Pfam" id="PF00306"/>
    </source>
</evidence>
<name>A0AAN8Z8R1_9MAGN</name>
<dbReference type="GO" id="GO:0005524">
    <property type="term" value="F:ATP binding"/>
    <property type="evidence" value="ECO:0007669"/>
    <property type="project" value="TreeGrafter"/>
</dbReference>
<feature type="domain" description="ATP synthase alpha subunit C-terminal" evidence="1">
    <location>
        <begin position="34"/>
        <end position="60"/>
    </location>
</feature>
<dbReference type="InterPro" id="IPR000793">
    <property type="entry name" value="ATP_synth_asu_C"/>
</dbReference>
<dbReference type="GO" id="GO:0045259">
    <property type="term" value="C:proton-transporting ATP synthase complex"/>
    <property type="evidence" value="ECO:0007669"/>
    <property type="project" value="InterPro"/>
</dbReference>
<accession>A0AAN8Z8R1</accession>
<comment type="caution">
    <text evidence="2">The sequence shown here is derived from an EMBL/GenBank/DDBJ whole genome shotgun (WGS) entry which is preliminary data.</text>
</comment>
<evidence type="ECO:0000313" key="3">
    <source>
        <dbReference type="Proteomes" id="UP001370490"/>
    </source>
</evidence>
<organism evidence="2 3">
    <name type="scientific">Dillenia turbinata</name>
    <dbReference type="NCBI Taxonomy" id="194707"/>
    <lineage>
        <taxon>Eukaryota</taxon>
        <taxon>Viridiplantae</taxon>
        <taxon>Streptophyta</taxon>
        <taxon>Embryophyta</taxon>
        <taxon>Tracheophyta</taxon>
        <taxon>Spermatophyta</taxon>
        <taxon>Magnoliopsida</taxon>
        <taxon>eudicotyledons</taxon>
        <taxon>Gunneridae</taxon>
        <taxon>Pentapetalae</taxon>
        <taxon>Dilleniales</taxon>
        <taxon>Dilleniaceae</taxon>
        <taxon>Dillenia</taxon>
    </lineage>
</organism>
<dbReference type="Gene3D" id="1.20.150.20">
    <property type="entry name" value="ATP synthase alpha/beta chain, C-terminal domain"/>
    <property type="match status" value="1"/>
</dbReference>
<dbReference type="Proteomes" id="UP001370490">
    <property type="component" value="Unassembled WGS sequence"/>
</dbReference>
<proteinExistence type="predicted"/>
<gene>
    <name evidence="2" type="ORF">RJ641_002677</name>
</gene>
<dbReference type="AlphaFoldDB" id="A0AAN8Z8R1"/>
<keyword evidence="3" id="KW-1185">Reference proteome</keyword>
<protein>
    <submittedName>
        <fullName evidence="2">ATP synthase, alpha subunit, C-terminal</fullName>
    </submittedName>
</protein>
<dbReference type="SUPFAM" id="SSF47917">
    <property type="entry name" value="C-terminal domain of alpha and beta subunits of F1 ATP synthase"/>
    <property type="match status" value="1"/>
</dbReference>
<dbReference type="GO" id="GO:0046933">
    <property type="term" value="F:proton-transporting ATP synthase activity, rotational mechanism"/>
    <property type="evidence" value="ECO:0007669"/>
    <property type="project" value="InterPro"/>
</dbReference>
<evidence type="ECO:0000313" key="2">
    <source>
        <dbReference type="EMBL" id="KAK6930884.1"/>
    </source>
</evidence>
<sequence>MKYERVKKCFHRIDRKYDCFTNSISVSRVGSAAQIKAMKQVAGKSKLELAQFAELEAFAQNLKS</sequence>
<dbReference type="InterPro" id="IPR038376">
    <property type="entry name" value="ATP_synth_asu_C_sf"/>
</dbReference>
<dbReference type="GO" id="GO:0043531">
    <property type="term" value="F:ADP binding"/>
    <property type="evidence" value="ECO:0007669"/>
    <property type="project" value="TreeGrafter"/>
</dbReference>
<dbReference type="Pfam" id="PF00306">
    <property type="entry name" value="ATP-synt_ab_C"/>
    <property type="match status" value="1"/>
</dbReference>